<gene>
    <name evidence="1" type="ORF">UFOVP1084_11</name>
    <name evidence="2" type="ORF">UFOVP1328_5</name>
    <name evidence="3" type="ORF">UFOVP1532_36</name>
</gene>
<dbReference type="EMBL" id="LR797042">
    <property type="protein sequence ID" value="CAB4182655.1"/>
    <property type="molecule type" value="Genomic_DNA"/>
</dbReference>
<protein>
    <submittedName>
        <fullName evidence="1">Uncharacterized protein</fullName>
    </submittedName>
</protein>
<accession>A0A6J5QPA4</accession>
<name>A0A6J5QPA4_9CAUD</name>
<evidence type="ECO:0000313" key="3">
    <source>
        <dbReference type="EMBL" id="CAB5228387.1"/>
    </source>
</evidence>
<organism evidence="1">
    <name type="scientific">uncultured Caudovirales phage</name>
    <dbReference type="NCBI Taxonomy" id="2100421"/>
    <lineage>
        <taxon>Viruses</taxon>
        <taxon>Duplodnaviria</taxon>
        <taxon>Heunggongvirae</taxon>
        <taxon>Uroviricota</taxon>
        <taxon>Caudoviricetes</taxon>
        <taxon>Peduoviridae</taxon>
        <taxon>Maltschvirus</taxon>
        <taxon>Maltschvirus maltsch</taxon>
    </lineage>
</organism>
<dbReference type="EMBL" id="LR797278">
    <property type="protein sequence ID" value="CAB4198942.1"/>
    <property type="molecule type" value="Genomic_DNA"/>
</dbReference>
<proteinExistence type="predicted"/>
<reference evidence="1" key="1">
    <citation type="submission" date="2020-05" db="EMBL/GenBank/DDBJ databases">
        <authorList>
            <person name="Chiriac C."/>
            <person name="Salcher M."/>
            <person name="Ghai R."/>
            <person name="Kavagutti S V."/>
        </authorList>
    </citation>
    <scope>NUCLEOTIDE SEQUENCE</scope>
</reference>
<sequence>MAIPTPDDLMKYRIKRATAALAAYGKTKQADVPVDQTDDLCELTSGLITDLAHLLDARIPERGAIASVATIAISEHYQTEVHRFRREQEQTIKREDEQ</sequence>
<evidence type="ECO:0000313" key="1">
    <source>
        <dbReference type="EMBL" id="CAB4182655.1"/>
    </source>
</evidence>
<evidence type="ECO:0000313" key="2">
    <source>
        <dbReference type="EMBL" id="CAB4198942.1"/>
    </source>
</evidence>
<dbReference type="EMBL" id="LR798385">
    <property type="protein sequence ID" value="CAB5228387.1"/>
    <property type="molecule type" value="Genomic_DNA"/>
</dbReference>